<accession>A0AAV4Y3T4</accession>
<dbReference type="AlphaFoldDB" id="A0AAV4Y3T4"/>
<name>A0AAV4Y3T4_CAEEX</name>
<evidence type="ECO:0000313" key="2">
    <source>
        <dbReference type="Proteomes" id="UP001054945"/>
    </source>
</evidence>
<dbReference type="Proteomes" id="UP001054945">
    <property type="component" value="Unassembled WGS sequence"/>
</dbReference>
<protein>
    <recommendedName>
        <fullName evidence="3">Copper transporter</fullName>
    </recommendedName>
</protein>
<comment type="caution">
    <text evidence="1">The sequence shown here is derived from an EMBL/GenBank/DDBJ whole genome shotgun (WGS) entry which is preliminary data.</text>
</comment>
<dbReference type="EMBL" id="BPLR01001344">
    <property type="protein sequence ID" value="GIZ01733.1"/>
    <property type="molecule type" value="Genomic_DNA"/>
</dbReference>
<reference evidence="1 2" key="1">
    <citation type="submission" date="2021-06" db="EMBL/GenBank/DDBJ databases">
        <title>Caerostris extrusa draft genome.</title>
        <authorList>
            <person name="Kono N."/>
            <person name="Arakawa K."/>
        </authorList>
    </citation>
    <scope>NUCLEOTIDE SEQUENCE [LARGE SCALE GENOMIC DNA]</scope>
</reference>
<evidence type="ECO:0000313" key="1">
    <source>
        <dbReference type="EMBL" id="GIZ01733.1"/>
    </source>
</evidence>
<sequence>METETLPKLLSRSLYIFGVYLEENDTVVSRETTKAKNQPKRSQPLWITVEIVFSHVFFLLSTVYGICGILTWTIFISGTLDVFGFILAKRRVLCEDNTNPRSNKKFKTISCSCSLYN</sequence>
<evidence type="ECO:0008006" key="3">
    <source>
        <dbReference type="Google" id="ProtNLM"/>
    </source>
</evidence>
<organism evidence="1 2">
    <name type="scientific">Caerostris extrusa</name>
    <name type="common">Bark spider</name>
    <name type="synonym">Caerostris bankana</name>
    <dbReference type="NCBI Taxonomy" id="172846"/>
    <lineage>
        <taxon>Eukaryota</taxon>
        <taxon>Metazoa</taxon>
        <taxon>Ecdysozoa</taxon>
        <taxon>Arthropoda</taxon>
        <taxon>Chelicerata</taxon>
        <taxon>Arachnida</taxon>
        <taxon>Araneae</taxon>
        <taxon>Araneomorphae</taxon>
        <taxon>Entelegynae</taxon>
        <taxon>Araneoidea</taxon>
        <taxon>Araneidae</taxon>
        <taxon>Caerostris</taxon>
    </lineage>
</organism>
<proteinExistence type="predicted"/>
<gene>
    <name evidence="1" type="ORF">CEXT_676631</name>
</gene>
<keyword evidence="2" id="KW-1185">Reference proteome</keyword>